<dbReference type="GO" id="GO:0016846">
    <property type="term" value="F:carbon-sulfur lyase activity"/>
    <property type="evidence" value="ECO:0007669"/>
    <property type="project" value="InterPro"/>
</dbReference>
<dbReference type="GO" id="GO:0046872">
    <property type="term" value="F:metal ion binding"/>
    <property type="evidence" value="ECO:0007669"/>
    <property type="project" value="UniProtKB-KW"/>
</dbReference>
<dbReference type="SUPFAM" id="SSF51316">
    <property type="entry name" value="Mss4-like"/>
    <property type="match status" value="1"/>
</dbReference>
<dbReference type="Pfam" id="PF04828">
    <property type="entry name" value="GFA"/>
    <property type="match status" value="1"/>
</dbReference>
<protein>
    <submittedName>
        <fullName evidence="6">Glutathione-dependent formaldehyde-activating protein</fullName>
    </submittedName>
</protein>
<evidence type="ECO:0000313" key="7">
    <source>
        <dbReference type="Proteomes" id="UP000028931"/>
    </source>
</evidence>
<evidence type="ECO:0000256" key="1">
    <source>
        <dbReference type="ARBA" id="ARBA00005495"/>
    </source>
</evidence>
<dbReference type="InterPro" id="IPR011057">
    <property type="entry name" value="Mss4-like_sf"/>
</dbReference>
<keyword evidence="3" id="KW-0862">Zinc</keyword>
<dbReference type="Gene3D" id="3.90.1590.10">
    <property type="entry name" value="glutathione-dependent formaldehyde- activating enzyme (gfa)"/>
    <property type="match status" value="1"/>
</dbReference>
<dbReference type="RefSeq" id="WP_038613294.1">
    <property type="nucleotide sequence ID" value="NZ_CP009048.1"/>
</dbReference>
<dbReference type="PANTHER" id="PTHR33337">
    <property type="entry name" value="GFA DOMAIN-CONTAINING PROTEIN"/>
    <property type="match status" value="1"/>
</dbReference>
<keyword evidence="4" id="KW-0456">Lyase</keyword>
<accession>A0A077FHY9</accession>
<feature type="domain" description="CENP-V/GFA" evidence="5">
    <location>
        <begin position="5"/>
        <end position="102"/>
    </location>
</feature>
<dbReference type="HOGENOM" id="CLU_055491_4_1_6"/>
<dbReference type="PROSITE" id="PS51891">
    <property type="entry name" value="CENP_V_GFA"/>
    <property type="match status" value="1"/>
</dbReference>
<proteinExistence type="inferred from homology"/>
<evidence type="ECO:0000256" key="4">
    <source>
        <dbReference type="ARBA" id="ARBA00023239"/>
    </source>
</evidence>
<dbReference type="KEGG" id="palk:PSAKL28_37090"/>
<dbReference type="Proteomes" id="UP000028931">
    <property type="component" value="Chromosome"/>
</dbReference>
<organism evidence="6 7">
    <name type="scientific">Pseudomonas alkylphenolica</name>
    <dbReference type="NCBI Taxonomy" id="237609"/>
    <lineage>
        <taxon>Bacteria</taxon>
        <taxon>Pseudomonadati</taxon>
        <taxon>Pseudomonadota</taxon>
        <taxon>Gammaproteobacteria</taxon>
        <taxon>Pseudomonadales</taxon>
        <taxon>Pseudomonadaceae</taxon>
        <taxon>Pseudomonas</taxon>
    </lineage>
</organism>
<keyword evidence="2" id="KW-0479">Metal-binding</keyword>
<evidence type="ECO:0000259" key="5">
    <source>
        <dbReference type="PROSITE" id="PS51891"/>
    </source>
</evidence>
<name>A0A077FHY9_9PSED</name>
<reference evidence="6 7" key="1">
    <citation type="submission" date="2014-07" db="EMBL/GenBank/DDBJ databases">
        <authorList>
            <person name="Lee K."/>
            <person name="Lim J.Y."/>
            <person name="Hwang I."/>
        </authorList>
    </citation>
    <scope>NUCLEOTIDE SEQUENCE [LARGE SCALE GENOMIC DNA]</scope>
    <source>
        <strain evidence="6 7">KL28</strain>
    </source>
</reference>
<evidence type="ECO:0000256" key="2">
    <source>
        <dbReference type="ARBA" id="ARBA00022723"/>
    </source>
</evidence>
<dbReference type="PANTHER" id="PTHR33337:SF40">
    <property type="entry name" value="CENP-V_GFA DOMAIN-CONTAINING PROTEIN-RELATED"/>
    <property type="match status" value="1"/>
</dbReference>
<evidence type="ECO:0000256" key="3">
    <source>
        <dbReference type="ARBA" id="ARBA00022833"/>
    </source>
</evidence>
<dbReference type="EMBL" id="CP009048">
    <property type="protein sequence ID" value="AIL62861.1"/>
    <property type="molecule type" value="Genomic_DNA"/>
</dbReference>
<gene>
    <name evidence="6" type="ORF">PSAKL28_37090</name>
</gene>
<comment type="similarity">
    <text evidence="1">Belongs to the Gfa family.</text>
</comment>
<dbReference type="AlphaFoldDB" id="A0A077FHY9"/>
<sequence length="135" mass="14970">MSLIKHGSCLCGAVKFSVSLEKASVDACHCSMCRKWGSGPLFSVICSEPVTFTAGTPVFYDSSEWAQRCFCGKCGTHLLYRLKSGKFESVSVGVLEGDTDWVFDLQVYIDEKPVYYCFANDTKTMTRAEVEALFN</sequence>
<dbReference type="InterPro" id="IPR006913">
    <property type="entry name" value="CENP-V/GFA"/>
</dbReference>
<evidence type="ECO:0000313" key="6">
    <source>
        <dbReference type="EMBL" id="AIL62861.1"/>
    </source>
</evidence>
<dbReference type="OrthoDB" id="4188830at2"/>
<dbReference type="eggNOG" id="COG3791">
    <property type="taxonomic scope" value="Bacteria"/>
</dbReference>